<dbReference type="HOGENOM" id="CLU_000288_36_12_1"/>
<dbReference type="Pfam" id="PF08238">
    <property type="entry name" value="Sel1"/>
    <property type="match status" value="2"/>
</dbReference>
<evidence type="ECO:0000313" key="1">
    <source>
        <dbReference type="EMBL" id="EXX50477.1"/>
    </source>
</evidence>
<dbReference type="Proteomes" id="UP000022910">
    <property type="component" value="Unassembled WGS sequence"/>
</dbReference>
<dbReference type="SMART" id="SM00671">
    <property type="entry name" value="SEL1"/>
    <property type="match status" value="2"/>
</dbReference>
<proteinExistence type="predicted"/>
<reference evidence="1 2" key="1">
    <citation type="submission" date="2014-02" db="EMBL/GenBank/DDBJ databases">
        <title>Single nucleus genome sequencing reveals high similarity among nuclei of an endomycorrhizal fungus.</title>
        <authorList>
            <person name="Lin K."/>
            <person name="Geurts R."/>
            <person name="Zhang Z."/>
            <person name="Limpens E."/>
            <person name="Saunders D.G."/>
            <person name="Mu D."/>
            <person name="Pang E."/>
            <person name="Cao H."/>
            <person name="Cha H."/>
            <person name="Lin T."/>
            <person name="Zhou Q."/>
            <person name="Shang Y."/>
            <person name="Li Y."/>
            <person name="Ivanov S."/>
            <person name="Sharma T."/>
            <person name="Velzen R.V."/>
            <person name="Ruijter N.D."/>
            <person name="Aanen D.K."/>
            <person name="Win J."/>
            <person name="Kamoun S."/>
            <person name="Bisseling T."/>
            <person name="Huang S."/>
        </authorList>
    </citation>
    <scope>NUCLEOTIDE SEQUENCE [LARGE SCALE GENOMIC DNA]</scope>
    <source>
        <strain evidence="2">DAOM197198w</strain>
    </source>
</reference>
<protein>
    <submittedName>
        <fullName evidence="1">Skt5p</fullName>
    </submittedName>
</protein>
<dbReference type="InterPro" id="IPR052748">
    <property type="entry name" value="ISR_Activator"/>
</dbReference>
<keyword evidence="2" id="KW-1185">Reference proteome</keyword>
<sequence>MCSLGNCYQYGIGTNTNEQKAFKLYQKAANLGDSIAQYYLASMFEYGIGIEKNINQATYWYKKSAEQGDQDAQEKLNELNYIITG</sequence>
<dbReference type="OrthoDB" id="2384430at2759"/>
<organism evidence="1 2">
    <name type="scientific">Rhizophagus irregularis (strain DAOM 197198w)</name>
    <name type="common">Glomus intraradices</name>
    <dbReference type="NCBI Taxonomy" id="1432141"/>
    <lineage>
        <taxon>Eukaryota</taxon>
        <taxon>Fungi</taxon>
        <taxon>Fungi incertae sedis</taxon>
        <taxon>Mucoromycota</taxon>
        <taxon>Glomeromycotina</taxon>
        <taxon>Glomeromycetes</taxon>
        <taxon>Glomerales</taxon>
        <taxon>Glomeraceae</taxon>
        <taxon>Rhizophagus</taxon>
    </lineage>
</organism>
<evidence type="ECO:0000313" key="2">
    <source>
        <dbReference type="Proteomes" id="UP000022910"/>
    </source>
</evidence>
<gene>
    <name evidence="1" type="ORF">RirG_270390</name>
</gene>
<dbReference type="PANTHER" id="PTHR45011:SF1">
    <property type="entry name" value="DAP3-BINDING CELL DEATH ENHANCER 1"/>
    <property type="match status" value="1"/>
</dbReference>
<dbReference type="EMBL" id="JEMT01029942">
    <property type="protein sequence ID" value="EXX50477.1"/>
    <property type="molecule type" value="Genomic_DNA"/>
</dbReference>
<name>A0A015I0L8_RHIIW</name>
<dbReference type="SUPFAM" id="SSF81901">
    <property type="entry name" value="HCP-like"/>
    <property type="match status" value="1"/>
</dbReference>
<dbReference type="PANTHER" id="PTHR45011">
    <property type="entry name" value="DAP3-BINDING CELL DEATH ENHANCER 1"/>
    <property type="match status" value="1"/>
</dbReference>
<comment type="caution">
    <text evidence="1">The sequence shown here is derived from an EMBL/GenBank/DDBJ whole genome shotgun (WGS) entry which is preliminary data.</text>
</comment>
<dbReference type="InterPro" id="IPR011990">
    <property type="entry name" value="TPR-like_helical_dom_sf"/>
</dbReference>
<dbReference type="Gene3D" id="1.25.40.10">
    <property type="entry name" value="Tetratricopeptide repeat domain"/>
    <property type="match status" value="1"/>
</dbReference>
<accession>A0A015I0L8</accession>
<dbReference type="InterPro" id="IPR006597">
    <property type="entry name" value="Sel1-like"/>
</dbReference>
<dbReference type="AlphaFoldDB" id="A0A015I0L8"/>